<keyword evidence="4" id="KW-0418">Kinase</keyword>
<accession>A0A1Y1I213</accession>
<dbReference type="STRING" id="105231.A0A1Y1I213"/>
<gene>
    <name evidence="4" type="ORF">KFL_001240180</name>
</gene>
<reference evidence="4 5" key="1">
    <citation type="journal article" date="2014" name="Nat. Commun.">
        <title>Klebsormidium flaccidum genome reveals primary factors for plant terrestrial adaptation.</title>
        <authorList>
            <person name="Hori K."/>
            <person name="Maruyama F."/>
            <person name="Fujisawa T."/>
            <person name="Togashi T."/>
            <person name="Yamamoto N."/>
            <person name="Seo M."/>
            <person name="Sato S."/>
            <person name="Yamada T."/>
            <person name="Mori H."/>
            <person name="Tajima N."/>
            <person name="Moriyama T."/>
            <person name="Ikeuchi M."/>
            <person name="Watanabe M."/>
            <person name="Wada H."/>
            <person name="Kobayashi K."/>
            <person name="Saito M."/>
            <person name="Masuda T."/>
            <person name="Sasaki-Sekimoto Y."/>
            <person name="Mashiguchi K."/>
            <person name="Awai K."/>
            <person name="Shimojima M."/>
            <person name="Masuda S."/>
            <person name="Iwai M."/>
            <person name="Nobusawa T."/>
            <person name="Narise T."/>
            <person name="Kondo S."/>
            <person name="Saito H."/>
            <person name="Sato R."/>
            <person name="Murakawa M."/>
            <person name="Ihara Y."/>
            <person name="Oshima-Yamada Y."/>
            <person name="Ohtaka K."/>
            <person name="Satoh M."/>
            <person name="Sonobe K."/>
            <person name="Ishii M."/>
            <person name="Ohtani R."/>
            <person name="Kanamori-Sato M."/>
            <person name="Honoki R."/>
            <person name="Miyazaki D."/>
            <person name="Mochizuki H."/>
            <person name="Umetsu J."/>
            <person name="Higashi K."/>
            <person name="Shibata D."/>
            <person name="Kamiya Y."/>
            <person name="Sato N."/>
            <person name="Nakamura Y."/>
            <person name="Tabata S."/>
            <person name="Ida S."/>
            <person name="Kurokawa K."/>
            <person name="Ohta H."/>
        </authorList>
    </citation>
    <scope>NUCLEOTIDE SEQUENCE [LARGE SCALE GENOMIC DNA]</scope>
    <source>
        <strain evidence="4 5">NIES-2285</strain>
    </source>
</reference>
<proteinExistence type="inferred from homology"/>
<dbReference type="EMBL" id="DF237073">
    <property type="protein sequence ID" value="GAQ82787.1"/>
    <property type="molecule type" value="Genomic_DNA"/>
</dbReference>
<keyword evidence="5" id="KW-1185">Reference proteome</keyword>
<dbReference type="GO" id="GO:0004140">
    <property type="term" value="F:dephospho-CoA kinase activity"/>
    <property type="evidence" value="ECO:0007669"/>
    <property type="project" value="InterPro"/>
</dbReference>
<dbReference type="Gene3D" id="3.40.50.300">
    <property type="entry name" value="P-loop containing nucleotide triphosphate hydrolases"/>
    <property type="match status" value="1"/>
</dbReference>
<dbReference type="HAMAP" id="MF_00376">
    <property type="entry name" value="Dephospho_CoA_kinase"/>
    <property type="match status" value="1"/>
</dbReference>
<evidence type="ECO:0000256" key="1">
    <source>
        <dbReference type="ARBA" id="ARBA00022741"/>
    </source>
</evidence>
<dbReference type="InterPro" id="IPR004821">
    <property type="entry name" value="Cyt_trans-like"/>
</dbReference>
<dbReference type="Pfam" id="PF01467">
    <property type="entry name" value="CTP_transf_like"/>
    <property type="match status" value="1"/>
</dbReference>
<dbReference type="InterPro" id="IPR027417">
    <property type="entry name" value="P-loop_NTPase"/>
</dbReference>
<dbReference type="AlphaFoldDB" id="A0A1Y1I213"/>
<dbReference type="SUPFAM" id="SSF52540">
    <property type="entry name" value="P-loop containing nucleoside triphosphate hydrolases"/>
    <property type="match status" value="1"/>
</dbReference>
<dbReference type="PROSITE" id="PS51219">
    <property type="entry name" value="DPCK"/>
    <property type="match status" value="1"/>
</dbReference>
<dbReference type="PANTHER" id="PTHR21174:SF0">
    <property type="entry name" value="HD PHOSPHOHYDROLASE FAMILY PROTEIN-RELATED"/>
    <property type="match status" value="1"/>
</dbReference>
<dbReference type="InterPro" id="IPR001977">
    <property type="entry name" value="Depp_CoAkinase"/>
</dbReference>
<feature type="domain" description="Cytidyltransferase-like" evidence="3">
    <location>
        <begin position="48"/>
        <end position="192"/>
    </location>
</feature>
<dbReference type="PANTHER" id="PTHR21174">
    <property type="match status" value="1"/>
</dbReference>
<dbReference type="Gene3D" id="3.40.50.620">
    <property type="entry name" value="HUPs"/>
    <property type="match status" value="1"/>
</dbReference>
<evidence type="ECO:0000313" key="4">
    <source>
        <dbReference type="EMBL" id="GAQ82787.1"/>
    </source>
</evidence>
<dbReference type="CDD" id="cd02022">
    <property type="entry name" value="DPCK"/>
    <property type="match status" value="1"/>
</dbReference>
<keyword evidence="1" id="KW-0547">Nucleotide-binding</keyword>
<name>A0A1Y1I213_KLENI</name>
<dbReference type="OrthoDB" id="531692at2759"/>
<dbReference type="SUPFAM" id="SSF52374">
    <property type="entry name" value="Nucleotidylyl transferase"/>
    <property type="match status" value="1"/>
</dbReference>
<dbReference type="NCBIfam" id="NF001985">
    <property type="entry name" value="PRK00777.1"/>
    <property type="match status" value="1"/>
</dbReference>
<dbReference type="Proteomes" id="UP000054558">
    <property type="component" value="Unassembled WGS sequence"/>
</dbReference>
<dbReference type="InterPro" id="IPR009218">
    <property type="entry name" value="HD_phosphohydro"/>
</dbReference>
<sequence>MSNNEGGSQTSAPEKEVSLMAHPKETPLTAPQLPQENPSVKHFHSIALGGTFDRLHAGHELLLDAALRVLSPGGQLIIGVTTEELLTNKVLAELIEPYSFRVSQLTAYLHSRSPNLNLKIVPLIEADPRRQPVVDNATLECIVVSRETEAAATAINEVRRQKGLRGLEVVAVNLVAEGSAYGKLSSTEMRERDLGRLLTDRPYFVRGPRLSHKARLAAAHPYMIGLTGGIASGKSSVRQMIEDMRKGGLVTETIDCDALGHLSYLPGTPSYSEIARAFGEGVVREDGTINRPALGAIVFGDPAQMTRLTSIVWPAVRRLVAEKREEMAERGVQLCVAEAALILESGFETQMDEVWVVFVPRGVARERLMARNRLSGEEADKRLDSQMSSAARVSRADVAISNTGSIEDTARQLDLAWRLLGERFHTSPAGQSSGSVNAPMWARWSGLMDRLEVGPSVAEKWWAVVREKYSEEGRFYHTMEHVRELYRLCHTYAHFLADLPAVHLAIFFHDVIYDPRCARKGGNEADSAALFLEFAREAGLAQELVDKVEDFILATASHLAGDAAGDKAWFLDFDLAVLGAEEGAYIRYADNIWKEYRHVPEEQYRQGRTAVLRSFLDSGNLFRTDALKEALQNQAERNITAEIVGLRTTNVNLT</sequence>
<keyword evidence="4" id="KW-0808">Transferase</keyword>
<dbReference type="GO" id="GO:0015937">
    <property type="term" value="P:coenzyme A biosynthetic process"/>
    <property type="evidence" value="ECO:0007669"/>
    <property type="project" value="InterPro"/>
</dbReference>
<dbReference type="NCBIfam" id="TIGR00152">
    <property type="entry name" value="dephospho-CoA kinase"/>
    <property type="match status" value="1"/>
</dbReference>
<keyword evidence="2" id="KW-0067">ATP-binding</keyword>
<dbReference type="GO" id="GO:0005524">
    <property type="term" value="F:ATP binding"/>
    <property type="evidence" value="ECO:0007669"/>
    <property type="project" value="UniProtKB-KW"/>
</dbReference>
<protein>
    <submittedName>
        <fullName evidence="4">Phosphopantetheine adenylyltransferase / dephospho-CoA kinase</fullName>
    </submittedName>
</protein>
<dbReference type="Pfam" id="PF01121">
    <property type="entry name" value="CoaE"/>
    <property type="match status" value="1"/>
</dbReference>
<organism evidence="4 5">
    <name type="scientific">Klebsormidium nitens</name>
    <name type="common">Green alga</name>
    <name type="synonym">Ulothrix nitens</name>
    <dbReference type="NCBI Taxonomy" id="105231"/>
    <lineage>
        <taxon>Eukaryota</taxon>
        <taxon>Viridiplantae</taxon>
        <taxon>Streptophyta</taxon>
        <taxon>Klebsormidiophyceae</taxon>
        <taxon>Klebsormidiales</taxon>
        <taxon>Klebsormidiaceae</taxon>
        <taxon>Klebsormidium</taxon>
    </lineage>
</organism>
<keyword evidence="4" id="KW-0548">Nucleotidyltransferase</keyword>
<dbReference type="SUPFAM" id="SSF109604">
    <property type="entry name" value="HD-domain/PDEase-like"/>
    <property type="match status" value="1"/>
</dbReference>
<dbReference type="InterPro" id="IPR014729">
    <property type="entry name" value="Rossmann-like_a/b/a_fold"/>
</dbReference>
<evidence type="ECO:0000259" key="3">
    <source>
        <dbReference type="Pfam" id="PF01467"/>
    </source>
</evidence>
<evidence type="ECO:0000313" key="5">
    <source>
        <dbReference type="Proteomes" id="UP000054558"/>
    </source>
</evidence>
<dbReference type="Gene3D" id="1.10.3210.10">
    <property type="entry name" value="Hypothetical protein af1432"/>
    <property type="match status" value="1"/>
</dbReference>
<evidence type="ECO:0000256" key="2">
    <source>
        <dbReference type="ARBA" id="ARBA00022840"/>
    </source>
</evidence>
<dbReference type="GO" id="GO:0016779">
    <property type="term" value="F:nucleotidyltransferase activity"/>
    <property type="evidence" value="ECO:0007669"/>
    <property type="project" value="UniProtKB-KW"/>
</dbReference>